<dbReference type="GO" id="GO:0000155">
    <property type="term" value="F:phosphorelay sensor kinase activity"/>
    <property type="evidence" value="ECO:0007669"/>
    <property type="project" value="InterPro"/>
</dbReference>
<feature type="domain" description="Histidine kinase/HSP90-like ATPase" evidence="11">
    <location>
        <begin position="508"/>
        <end position="606"/>
    </location>
</feature>
<keyword evidence="7" id="KW-0902">Two-component regulatory system</keyword>
<dbReference type="AlphaFoldDB" id="A0A8T7LSL5"/>
<reference evidence="13" key="2">
    <citation type="journal article" date="2024" name="Nature">
        <title>Anoxygenic phototroph of the Chloroflexota uses a type I reaction centre.</title>
        <authorList>
            <person name="Tsuji J.M."/>
            <person name="Shaw N.A."/>
            <person name="Nagashima S."/>
            <person name="Venkiteswaran J.J."/>
            <person name="Schiff S.L."/>
            <person name="Watanabe T."/>
            <person name="Fukui M."/>
            <person name="Hanada S."/>
            <person name="Tank M."/>
            <person name="Neufeld J.D."/>
        </authorList>
    </citation>
    <scope>NUCLEOTIDE SEQUENCE</scope>
    <source>
        <strain evidence="13">L227-S17</strain>
    </source>
</reference>
<dbReference type="Proteomes" id="UP000521676">
    <property type="component" value="Unassembled WGS sequence"/>
</dbReference>
<dbReference type="SMART" id="SM00387">
    <property type="entry name" value="HATPase_c"/>
    <property type="match status" value="1"/>
</dbReference>
<dbReference type="Gene3D" id="3.30.565.10">
    <property type="entry name" value="Histidine kinase-like ATPase, C-terminal domain"/>
    <property type="match status" value="1"/>
</dbReference>
<name>A0A8T7LSL5_9CHLR</name>
<feature type="transmembrane region" description="Helical" evidence="9">
    <location>
        <begin position="107"/>
        <end position="131"/>
    </location>
</feature>
<dbReference type="GO" id="GO:0005886">
    <property type="term" value="C:plasma membrane"/>
    <property type="evidence" value="ECO:0007669"/>
    <property type="project" value="UniProtKB-SubCell"/>
</dbReference>
<dbReference type="CDD" id="cd16917">
    <property type="entry name" value="HATPase_UhpB-NarQ-NarX-like"/>
    <property type="match status" value="1"/>
</dbReference>
<dbReference type="EMBL" id="CP128399">
    <property type="protein sequence ID" value="WJW66895.1"/>
    <property type="molecule type" value="Genomic_DNA"/>
</dbReference>
<dbReference type="SMART" id="SM00065">
    <property type="entry name" value="GAF"/>
    <property type="match status" value="1"/>
</dbReference>
<feature type="transmembrane region" description="Helical" evidence="9">
    <location>
        <begin position="174"/>
        <end position="195"/>
    </location>
</feature>
<dbReference type="Pfam" id="PF13492">
    <property type="entry name" value="GAF_3"/>
    <property type="match status" value="1"/>
</dbReference>
<protein>
    <submittedName>
        <fullName evidence="12">GAF domain-containing protein</fullName>
    </submittedName>
    <submittedName>
        <fullName evidence="13">GAF domain-containing sensor histidine kinase</fullName>
    </submittedName>
</protein>
<feature type="domain" description="GAF" evidence="10">
    <location>
        <begin position="244"/>
        <end position="389"/>
    </location>
</feature>
<dbReference type="Pfam" id="PF07730">
    <property type="entry name" value="HisKA_3"/>
    <property type="match status" value="1"/>
</dbReference>
<dbReference type="GO" id="GO:0046983">
    <property type="term" value="F:protein dimerization activity"/>
    <property type="evidence" value="ECO:0007669"/>
    <property type="project" value="InterPro"/>
</dbReference>
<dbReference type="Gene3D" id="3.30.450.40">
    <property type="match status" value="1"/>
</dbReference>
<keyword evidence="8 9" id="KW-0472">Membrane</keyword>
<dbReference type="RefSeq" id="WP_341468788.1">
    <property type="nucleotide sequence ID" value="NZ_CP128399.1"/>
</dbReference>
<evidence type="ECO:0000256" key="1">
    <source>
        <dbReference type="ARBA" id="ARBA00004651"/>
    </source>
</evidence>
<keyword evidence="5 13" id="KW-0418">Kinase</keyword>
<feature type="transmembrane region" description="Helical" evidence="9">
    <location>
        <begin position="47"/>
        <end position="68"/>
    </location>
</feature>
<evidence type="ECO:0000256" key="6">
    <source>
        <dbReference type="ARBA" id="ARBA00022989"/>
    </source>
</evidence>
<keyword evidence="2" id="KW-1003">Cell membrane</keyword>
<keyword evidence="6 9" id="KW-1133">Transmembrane helix</keyword>
<evidence type="ECO:0000256" key="5">
    <source>
        <dbReference type="ARBA" id="ARBA00022777"/>
    </source>
</evidence>
<feature type="transmembrane region" description="Helical" evidence="9">
    <location>
        <begin position="137"/>
        <end position="162"/>
    </location>
</feature>
<evidence type="ECO:0000313" key="12">
    <source>
        <dbReference type="EMBL" id="NWJ45014.1"/>
    </source>
</evidence>
<evidence type="ECO:0000259" key="11">
    <source>
        <dbReference type="SMART" id="SM00387"/>
    </source>
</evidence>
<keyword evidence="15" id="KW-1185">Reference proteome</keyword>
<dbReference type="InterPro" id="IPR029016">
    <property type="entry name" value="GAF-like_dom_sf"/>
</dbReference>
<evidence type="ECO:0000256" key="2">
    <source>
        <dbReference type="ARBA" id="ARBA00022475"/>
    </source>
</evidence>
<comment type="subcellular location">
    <subcellularLocation>
        <location evidence="1">Cell membrane</location>
        <topology evidence="1">Multi-pass membrane protein</topology>
    </subcellularLocation>
</comment>
<dbReference type="PANTHER" id="PTHR24421:SF37">
    <property type="entry name" value="SENSOR HISTIDINE KINASE NARS"/>
    <property type="match status" value="1"/>
</dbReference>
<dbReference type="Gene3D" id="1.20.5.1930">
    <property type="match status" value="1"/>
</dbReference>
<evidence type="ECO:0000313" key="14">
    <source>
        <dbReference type="Proteomes" id="UP000521676"/>
    </source>
</evidence>
<evidence type="ECO:0000256" key="9">
    <source>
        <dbReference type="SAM" id="Phobius"/>
    </source>
</evidence>
<keyword evidence="4 9" id="KW-0812">Transmembrane</keyword>
<evidence type="ECO:0000256" key="4">
    <source>
        <dbReference type="ARBA" id="ARBA00022692"/>
    </source>
</evidence>
<keyword evidence="3" id="KW-0808">Transferase</keyword>
<organism evidence="12 14">
    <name type="scientific">Candidatus Chlorohelix allophototropha</name>
    <dbReference type="NCBI Taxonomy" id="3003348"/>
    <lineage>
        <taxon>Bacteria</taxon>
        <taxon>Bacillati</taxon>
        <taxon>Chloroflexota</taxon>
        <taxon>Chloroflexia</taxon>
        <taxon>Candidatus Chloroheliales</taxon>
        <taxon>Candidatus Chloroheliaceae</taxon>
        <taxon>Candidatus Chlorohelix</taxon>
    </lineage>
</organism>
<evidence type="ECO:0000259" key="10">
    <source>
        <dbReference type="SMART" id="SM00065"/>
    </source>
</evidence>
<dbReference type="PANTHER" id="PTHR24421">
    <property type="entry name" value="NITRATE/NITRITE SENSOR PROTEIN NARX-RELATED"/>
    <property type="match status" value="1"/>
</dbReference>
<dbReference type="InterPro" id="IPR003594">
    <property type="entry name" value="HATPase_dom"/>
</dbReference>
<reference evidence="12 14" key="1">
    <citation type="submission" date="2020-06" db="EMBL/GenBank/DDBJ databases">
        <title>Anoxygenic phototrophic Chloroflexota member uses a Type I reaction center.</title>
        <authorList>
            <person name="Tsuji J.M."/>
            <person name="Shaw N.A."/>
            <person name="Nagashima S."/>
            <person name="Venkiteswaran J."/>
            <person name="Schiff S.L."/>
            <person name="Hanada S."/>
            <person name="Tank M."/>
            <person name="Neufeld J.D."/>
        </authorList>
    </citation>
    <scope>NUCLEOTIDE SEQUENCE [LARGE SCALE GENOMIC DNA]</scope>
    <source>
        <strain evidence="12">L227-S17</strain>
    </source>
</reference>
<dbReference type="Pfam" id="PF02518">
    <property type="entry name" value="HATPase_c"/>
    <property type="match status" value="1"/>
</dbReference>
<evidence type="ECO:0000256" key="7">
    <source>
        <dbReference type="ARBA" id="ARBA00023012"/>
    </source>
</evidence>
<dbReference type="EMBL" id="JACATZ010000001">
    <property type="protein sequence ID" value="NWJ45014.1"/>
    <property type="molecule type" value="Genomic_DNA"/>
</dbReference>
<evidence type="ECO:0000313" key="15">
    <source>
        <dbReference type="Proteomes" id="UP001431572"/>
    </source>
</evidence>
<dbReference type="InterPro" id="IPR050482">
    <property type="entry name" value="Sensor_HK_TwoCompSys"/>
</dbReference>
<sequence>MQTTTSAPSLVQDTRAVDLINQSRKLMSQRTLDIDNLFGIRLSYARWLLILALGIYYFLGQSLNGGILTFTNPALLLTGGYIVFNMVVWLLTLSFSKQASLLIKVSLVFDLIFVCMISHFLQASIYSFAVIPVFLTLLLVGLSPAIFSIIVVVVVNFTDLYLTNFGVANTKDIMLLEFYSISGALLLLLVCYYIITQTPEALIRISNTMVEDALARAGESHLLDMQNRTRAVYHVANTLSGTLDYQEVIKAILHEMESVFDMHCGAVLLFDSSLNNVKVVDSLRFSPEESHRSILLQKGLFKDALNGGQPRLLVVPTELEEIRAFFPSLRNCQTTMLIPLRAGMEVFGLLLIASKNENAYNTSDTELMISMGAHTVLAMQNATLYHNLLEDRNKLLTQEEEVRHELARNLHDGPAQAVAAISMQTEFIRKLFRTEPDRALEELANLGKQALQTSREIRTLLYELRPLVLETQGLIPALGQYAKRFPHNPSDPTAHFSTANFDLRLAPQVETMVFTIIQEAVNNARKHARARNIWIHLETRDGFIIAMAQDDGRGFDVSQVERNYEQRGSLGLTNMRERAGFVGGQVDIHSVIGQGTAVIMRIPINENTVLQPGSTVSQETF</sequence>
<evidence type="ECO:0000256" key="8">
    <source>
        <dbReference type="ARBA" id="ARBA00023136"/>
    </source>
</evidence>
<dbReference type="SUPFAM" id="SSF55781">
    <property type="entry name" value="GAF domain-like"/>
    <property type="match status" value="1"/>
</dbReference>
<dbReference type="InterPro" id="IPR003018">
    <property type="entry name" value="GAF"/>
</dbReference>
<accession>A0A8T7LSL5</accession>
<gene>
    <name evidence="12" type="ORF">HXX08_03960</name>
    <name evidence="13" type="ORF">OZ401_000140</name>
</gene>
<feature type="transmembrane region" description="Helical" evidence="9">
    <location>
        <begin position="74"/>
        <end position="95"/>
    </location>
</feature>
<dbReference type="InterPro" id="IPR036890">
    <property type="entry name" value="HATPase_C_sf"/>
</dbReference>
<dbReference type="InterPro" id="IPR011712">
    <property type="entry name" value="Sig_transdc_His_kin_sub3_dim/P"/>
</dbReference>
<dbReference type="SUPFAM" id="SSF55874">
    <property type="entry name" value="ATPase domain of HSP90 chaperone/DNA topoisomerase II/histidine kinase"/>
    <property type="match status" value="1"/>
</dbReference>
<dbReference type="Proteomes" id="UP001431572">
    <property type="component" value="Chromosome 1"/>
</dbReference>
<proteinExistence type="predicted"/>
<evidence type="ECO:0000256" key="3">
    <source>
        <dbReference type="ARBA" id="ARBA00022679"/>
    </source>
</evidence>
<evidence type="ECO:0000313" key="13">
    <source>
        <dbReference type="EMBL" id="WJW66895.1"/>
    </source>
</evidence>